<name>A0A6C0F6T7_9ZZZZ</name>
<protein>
    <submittedName>
        <fullName evidence="1">Uncharacterized protein</fullName>
    </submittedName>
</protein>
<evidence type="ECO:0000313" key="1">
    <source>
        <dbReference type="EMBL" id="QHT37526.1"/>
    </source>
</evidence>
<dbReference type="EMBL" id="MN738798">
    <property type="protein sequence ID" value="QHT37526.1"/>
    <property type="molecule type" value="Genomic_DNA"/>
</dbReference>
<accession>A0A6C0F6T7</accession>
<dbReference type="AlphaFoldDB" id="A0A6C0F6T7"/>
<organism evidence="1">
    <name type="scientific">viral metagenome</name>
    <dbReference type="NCBI Taxonomy" id="1070528"/>
    <lineage>
        <taxon>unclassified sequences</taxon>
        <taxon>metagenomes</taxon>
        <taxon>organismal metagenomes</taxon>
    </lineage>
</organism>
<reference evidence="1" key="1">
    <citation type="journal article" date="2020" name="Nature">
        <title>Giant virus diversity and host interactions through global metagenomics.</title>
        <authorList>
            <person name="Schulz F."/>
            <person name="Roux S."/>
            <person name="Paez-Espino D."/>
            <person name="Jungbluth S."/>
            <person name="Walsh D.A."/>
            <person name="Denef V.J."/>
            <person name="McMahon K.D."/>
            <person name="Konstantinidis K.T."/>
            <person name="Eloe-Fadrosh E.A."/>
            <person name="Kyrpides N.C."/>
            <person name="Woyke T."/>
        </authorList>
    </citation>
    <scope>NUCLEOTIDE SEQUENCE</scope>
    <source>
        <strain evidence="1">GVMAG-S-ERX555997-44</strain>
    </source>
</reference>
<sequence>MSLTKTSATFLKLFLPHINKINHQKDKNIDSIIKKNYTNIKLSLEYYNTIFKGKDINKNILRLNNENRDEVLENFSLLKNDTFVPNEIKNFIKKNIKCIETYNFIIKNIKFTIEFIVCDNKDHKIYLKKIIVLLHFLLSFFVPQISTLKISLCFTNKKKLIPEVKKQTLSKDNINTALTFACKKDGEILLYRKEEWYKVLIHELMHSLCFDFAQLSMSFSIKNLLKKMFSVNSEFHITETYSEFWANIFHTSIISFFSLSNKNDFEDFKLNFRILNEFEKYFSIFSCIKVLDHMGLSYEEITSGDEGKKSKSLSLYKESTNVFAYHILKSIWLFNTEDMLLWFNKHNTNLIFSKKEDNYVMDLLKKTQKYYIMKEYIKNIKFIEKLFYSIKDEGDYKELINSLRMTIVELKI</sequence>
<proteinExistence type="predicted"/>